<accession>A0ABT1JJI4</accession>
<dbReference type="Proteomes" id="UP000791080">
    <property type="component" value="Unassembled WGS sequence"/>
</dbReference>
<feature type="compositionally biased region" description="Polar residues" evidence="1">
    <location>
        <begin position="132"/>
        <end position="149"/>
    </location>
</feature>
<feature type="compositionally biased region" description="Low complexity" evidence="1">
    <location>
        <begin position="98"/>
        <end position="109"/>
    </location>
</feature>
<evidence type="ECO:0000313" key="3">
    <source>
        <dbReference type="Proteomes" id="UP000791080"/>
    </source>
</evidence>
<keyword evidence="3" id="KW-1185">Reference proteome</keyword>
<gene>
    <name evidence="2" type="ORF">G443_002608</name>
</gene>
<comment type="caution">
    <text evidence="2">The sequence shown here is derived from an EMBL/GenBank/DDBJ whole genome shotgun (WGS) entry which is preliminary data.</text>
</comment>
<evidence type="ECO:0008006" key="4">
    <source>
        <dbReference type="Google" id="ProtNLM"/>
    </source>
</evidence>
<protein>
    <recommendedName>
        <fullName evidence="4">Basic proline-rich protein</fullName>
    </recommendedName>
</protein>
<organism evidence="2 3">
    <name type="scientific">Actinoalloteichus caeruleus DSM 43889</name>
    <dbReference type="NCBI Taxonomy" id="1120930"/>
    <lineage>
        <taxon>Bacteria</taxon>
        <taxon>Bacillati</taxon>
        <taxon>Actinomycetota</taxon>
        <taxon>Actinomycetes</taxon>
        <taxon>Pseudonocardiales</taxon>
        <taxon>Pseudonocardiaceae</taxon>
        <taxon>Actinoalloteichus</taxon>
        <taxon>Actinoalloteichus cyanogriseus</taxon>
    </lineage>
</organism>
<evidence type="ECO:0000313" key="2">
    <source>
        <dbReference type="EMBL" id="MCP2332338.1"/>
    </source>
</evidence>
<name>A0ABT1JJI4_ACTCY</name>
<sequence>MTWWNRAPEPPPTAAERHHHRRPTVPATAVPRRAPEPPRLPADRGQDGPPDRGNRPWAHGEGDRRVRPPTGGPGTRPPERDPCPRWTSGQPTGGRGAGAPRAAGTSGATIDRHRPASSSAPPPEGAPAWVTSRRTAPTTQVRGARTSQARSRRDTPTSGDRHVSGSGPEPRFHRSPQPSPARRPGVLVGSHGEPRGHGWRTPARRGTRNDQPNQAGTRLPRPPRRSAWRVGVLDRGERPVDPLPRALQMTFADPGQRLPALPQLQRPL</sequence>
<reference evidence="2 3" key="1">
    <citation type="submission" date="2022-06" db="EMBL/GenBank/DDBJ databases">
        <title>Genomic Encyclopedia of Type Strains, Phase I: the one thousand microbial genomes (KMG-I) project.</title>
        <authorList>
            <person name="Kyrpides N."/>
        </authorList>
    </citation>
    <scope>NUCLEOTIDE SEQUENCE [LARGE SCALE GENOMIC DNA]</scope>
    <source>
        <strain evidence="2 3">DSM 43889</strain>
    </source>
</reference>
<proteinExistence type="predicted"/>
<feature type="compositionally biased region" description="Basic and acidic residues" evidence="1">
    <location>
        <begin position="151"/>
        <end position="163"/>
    </location>
</feature>
<feature type="compositionally biased region" description="Basic and acidic residues" evidence="1">
    <location>
        <begin position="33"/>
        <end position="66"/>
    </location>
</feature>
<feature type="region of interest" description="Disordered" evidence="1">
    <location>
        <begin position="1"/>
        <end position="245"/>
    </location>
</feature>
<dbReference type="EMBL" id="AUBJ02000001">
    <property type="protein sequence ID" value="MCP2332338.1"/>
    <property type="molecule type" value="Genomic_DNA"/>
</dbReference>
<evidence type="ECO:0000256" key="1">
    <source>
        <dbReference type="SAM" id="MobiDB-lite"/>
    </source>
</evidence>